<dbReference type="InterPro" id="IPR014942">
    <property type="entry name" value="AbiEii"/>
</dbReference>
<reference evidence="1 2" key="1">
    <citation type="submission" date="2018-03" db="EMBL/GenBank/DDBJ databases">
        <title>Aquarubrobacter algicola gen. nov., sp. nov., a novel actinobacterium isolated from shallow eutrophic lake during the end of cyanobacterial harmful algal blooms.</title>
        <authorList>
            <person name="Chun S.J."/>
        </authorList>
    </citation>
    <scope>NUCLEOTIDE SEQUENCE [LARGE SCALE GENOMIC DNA]</scope>
    <source>
        <strain evidence="1 2">Seoho-28</strain>
    </source>
</reference>
<evidence type="ECO:0008006" key="3">
    <source>
        <dbReference type="Google" id="ProtNLM"/>
    </source>
</evidence>
<name>A0A2T4UM08_9ACTN</name>
<proteinExistence type="predicted"/>
<dbReference type="EMBL" id="PYYB01000001">
    <property type="protein sequence ID" value="PTL60259.1"/>
    <property type="molecule type" value="Genomic_DNA"/>
</dbReference>
<dbReference type="OrthoDB" id="9780929at2"/>
<protein>
    <recommendedName>
        <fullName evidence="3">Nucleotidyl transferase AbiEii/AbiGii toxin family protein</fullName>
    </recommendedName>
</protein>
<evidence type="ECO:0000313" key="1">
    <source>
        <dbReference type="EMBL" id="PTL60259.1"/>
    </source>
</evidence>
<evidence type="ECO:0000313" key="2">
    <source>
        <dbReference type="Proteomes" id="UP000240739"/>
    </source>
</evidence>
<dbReference type="Gene3D" id="3.10.450.620">
    <property type="entry name" value="JHP933, nucleotidyltransferase-like core domain"/>
    <property type="match status" value="1"/>
</dbReference>
<dbReference type="AlphaFoldDB" id="A0A2T4UM08"/>
<dbReference type="RefSeq" id="WP_107568904.1">
    <property type="nucleotide sequence ID" value="NZ_PYYB01000001.1"/>
</dbReference>
<dbReference type="Pfam" id="PF08843">
    <property type="entry name" value="AbiEii"/>
    <property type="match status" value="1"/>
</dbReference>
<comment type="caution">
    <text evidence="1">The sequence shown here is derived from an EMBL/GenBank/DDBJ whole genome shotgun (WGS) entry which is preliminary data.</text>
</comment>
<keyword evidence="2" id="KW-1185">Reference proteome</keyword>
<accession>A0A2T4UM08</accession>
<gene>
    <name evidence="1" type="ORF">C7Y72_11730</name>
</gene>
<sequence>MTLLRDDGDDFDGAVGLAAERTGYQPVFIEKDYWVCQVLRVLCGPDGYGADVVFKGGTSLSKGYELIDRFSEDVDILVQKTEAQSRKECERLLEQMSTRVAGQLGLTSNEARPPGRGKWPNRADILVYPTRLEAPAIEGIIAGGVQLELGYAGGEWPSQGVEITPLLLLAQEVAAEGYEDLGSFRVRALLPVRTLLEKLSVLHHVGAQFVDSSTANDGRFGRHYYDVFQILGHADTLARLADREAFDGVVEDVRRISSNHYGGSTPRPDGGYADSPAFAPGSDSELRGYLEDNYERARALAARDAVWPSLGSIFKRVAEQRDLL</sequence>
<organism evidence="1 2">
    <name type="scientific">Paraconexibacter algicola</name>
    <dbReference type="NCBI Taxonomy" id="2133960"/>
    <lineage>
        <taxon>Bacteria</taxon>
        <taxon>Bacillati</taxon>
        <taxon>Actinomycetota</taxon>
        <taxon>Thermoleophilia</taxon>
        <taxon>Solirubrobacterales</taxon>
        <taxon>Paraconexibacteraceae</taxon>
        <taxon>Paraconexibacter</taxon>
    </lineage>
</organism>
<dbReference type="Proteomes" id="UP000240739">
    <property type="component" value="Unassembled WGS sequence"/>
</dbReference>